<dbReference type="InterPro" id="IPR051021">
    <property type="entry name" value="Mito_Ser/Thr_phosphatase"/>
</dbReference>
<dbReference type="AlphaFoldDB" id="A0A9Q1AYF6"/>
<evidence type="ECO:0000313" key="3">
    <source>
        <dbReference type="Proteomes" id="UP001142489"/>
    </source>
</evidence>
<dbReference type="Proteomes" id="UP001142489">
    <property type="component" value="Unassembled WGS sequence"/>
</dbReference>
<reference evidence="2" key="1">
    <citation type="journal article" date="2023" name="DNA Res.">
        <title>Chromosome-level genome assembly of Phrynocephalus forsythii using third-generation DNA sequencing and Hi-C analysis.</title>
        <authorList>
            <person name="Qi Y."/>
            <person name="Zhao W."/>
            <person name="Zhao Y."/>
            <person name="Niu C."/>
            <person name="Cao S."/>
            <person name="Zhang Y."/>
        </authorList>
    </citation>
    <scope>NUCLEOTIDE SEQUENCE</scope>
    <source>
        <tissue evidence="2">Muscle</tissue>
    </source>
</reference>
<feature type="non-terminal residue" evidence="2">
    <location>
        <position position="1"/>
    </location>
</feature>
<dbReference type="Gene3D" id="3.40.50.1240">
    <property type="entry name" value="Phosphoglycerate mutase-like"/>
    <property type="match status" value="1"/>
</dbReference>
<dbReference type="PANTHER" id="PTHR20935:SF0">
    <property type="entry name" value="SERINE_THREONINE-PROTEIN PHOSPHATASE PGAM5, MITOCHONDRIAL"/>
    <property type="match status" value="1"/>
</dbReference>
<comment type="caution">
    <text evidence="2">The sequence shown here is derived from an EMBL/GenBank/DDBJ whole genome shotgun (WGS) entry which is preliminary data.</text>
</comment>
<dbReference type="InterPro" id="IPR029033">
    <property type="entry name" value="His_PPase_superfam"/>
</dbReference>
<evidence type="ECO:0000313" key="2">
    <source>
        <dbReference type="EMBL" id="KAJ7320063.1"/>
    </source>
</evidence>
<proteinExistence type="inferred from homology"/>
<keyword evidence="3" id="KW-1185">Reference proteome</keyword>
<dbReference type="GO" id="GO:0090141">
    <property type="term" value="P:positive regulation of mitochondrial fission"/>
    <property type="evidence" value="ECO:0007669"/>
    <property type="project" value="TreeGrafter"/>
</dbReference>
<protein>
    <submittedName>
        <fullName evidence="2">Uncharacterized protein</fullName>
    </submittedName>
</protein>
<dbReference type="GO" id="GO:0004722">
    <property type="term" value="F:protein serine/threonine phosphatase activity"/>
    <property type="evidence" value="ECO:0007669"/>
    <property type="project" value="TreeGrafter"/>
</dbReference>
<dbReference type="SUPFAM" id="SSF53254">
    <property type="entry name" value="Phosphoglycerate mutase-like"/>
    <property type="match status" value="1"/>
</dbReference>
<accession>A0A9Q1AYF6</accession>
<gene>
    <name evidence="2" type="ORF">JRQ81_019574</name>
</gene>
<organism evidence="2 3">
    <name type="scientific">Phrynocephalus forsythii</name>
    <dbReference type="NCBI Taxonomy" id="171643"/>
    <lineage>
        <taxon>Eukaryota</taxon>
        <taxon>Metazoa</taxon>
        <taxon>Chordata</taxon>
        <taxon>Craniata</taxon>
        <taxon>Vertebrata</taxon>
        <taxon>Euteleostomi</taxon>
        <taxon>Lepidosauria</taxon>
        <taxon>Squamata</taxon>
        <taxon>Bifurcata</taxon>
        <taxon>Unidentata</taxon>
        <taxon>Episquamata</taxon>
        <taxon>Toxicofera</taxon>
        <taxon>Iguania</taxon>
        <taxon>Acrodonta</taxon>
        <taxon>Agamidae</taxon>
        <taxon>Agaminae</taxon>
        <taxon>Phrynocephalus</taxon>
    </lineage>
</organism>
<dbReference type="EMBL" id="JAPFRF010000010">
    <property type="protein sequence ID" value="KAJ7320063.1"/>
    <property type="molecule type" value="Genomic_DNA"/>
</dbReference>
<dbReference type="PANTHER" id="PTHR20935">
    <property type="entry name" value="PHOSPHOGLYCERATE MUTASE-RELATED"/>
    <property type="match status" value="1"/>
</dbReference>
<comment type="similarity">
    <text evidence="1">Belongs to the phosphoglycerate mutase family. BPG-dependent PGAM subfamily.</text>
</comment>
<sequence length="110" mass="12636">QETEEEEVSLRLSHYKAKTTRHIFLMHHSQYNTDGQNDKDRIQTQLVREQAELTGRRLTNLGLKYDKIVHSSMTRVTETTNIISKHFPGVCKLSTDLLHKGAPIEPNPPS</sequence>
<dbReference type="GO" id="GO:0005739">
    <property type="term" value="C:mitochondrion"/>
    <property type="evidence" value="ECO:0007669"/>
    <property type="project" value="TreeGrafter"/>
</dbReference>
<dbReference type="OrthoDB" id="2118094at2759"/>
<name>A0A9Q1AYF6_9SAUR</name>
<evidence type="ECO:0000256" key="1">
    <source>
        <dbReference type="ARBA" id="ARBA00006717"/>
    </source>
</evidence>